<dbReference type="PROSITE" id="PS50920">
    <property type="entry name" value="SOLCAR"/>
    <property type="match status" value="3"/>
</dbReference>
<feature type="repeat" description="Solcar" evidence="9">
    <location>
        <begin position="92"/>
        <end position="181"/>
    </location>
</feature>
<dbReference type="InterPro" id="IPR018108">
    <property type="entry name" value="MCP_transmembrane"/>
</dbReference>
<name>A0A8J8NL35_HALGN</name>
<evidence type="ECO:0000256" key="6">
    <source>
        <dbReference type="ARBA" id="ARBA00022989"/>
    </source>
</evidence>
<dbReference type="OrthoDB" id="14252at2759"/>
<proteinExistence type="inferred from homology"/>
<dbReference type="EMBL" id="RRYP01012329">
    <property type="protein sequence ID" value="TNV77187.1"/>
    <property type="molecule type" value="Genomic_DNA"/>
</dbReference>
<evidence type="ECO:0000256" key="3">
    <source>
        <dbReference type="ARBA" id="ARBA00022448"/>
    </source>
</evidence>
<dbReference type="InterPro" id="IPR002067">
    <property type="entry name" value="MCP"/>
</dbReference>
<evidence type="ECO:0000256" key="4">
    <source>
        <dbReference type="ARBA" id="ARBA00022692"/>
    </source>
</evidence>
<evidence type="ECO:0000313" key="11">
    <source>
        <dbReference type="EMBL" id="TNV77187.1"/>
    </source>
</evidence>
<dbReference type="Gene3D" id="1.50.40.10">
    <property type="entry name" value="Mitochondrial carrier domain"/>
    <property type="match status" value="1"/>
</dbReference>
<gene>
    <name evidence="11" type="ORF">FGO68_gene17099</name>
</gene>
<comment type="subcellular location">
    <subcellularLocation>
        <location evidence="1">Mitochondrion membrane</location>
        <topology evidence="1">Multi-pass membrane protein</topology>
    </subcellularLocation>
</comment>
<dbReference type="GO" id="GO:1990575">
    <property type="term" value="P:mitochondrial L-ornithine transmembrane transport"/>
    <property type="evidence" value="ECO:0007669"/>
    <property type="project" value="TreeGrafter"/>
</dbReference>
<evidence type="ECO:0000256" key="8">
    <source>
        <dbReference type="ARBA" id="ARBA00023136"/>
    </source>
</evidence>
<dbReference type="GO" id="GO:0031966">
    <property type="term" value="C:mitochondrial membrane"/>
    <property type="evidence" value="ECO:0007669"/>
    <property type="project" value="UniProtKB-SubCell"/>
</dbReference>
<reference evidence="11" key="1">
    <citation type="submission" date="2019-06" db="EMBL/GenBank/DDBJ databases">
        <authorList>
            <person name="Zheng W."/>
        </authorList>
    </citation>
    <scope>NUCLEOTIDE SEQUENCE</scope>
    <source>
        <strain evidence="11">QDHG01</strain>
    </source>
</reference>
<sequence>MLLDIVCGSISGLVNHCVGHPIDFVKIRMQTVKGSRVSAMQVIRNTVNSEGVLAFYKGFCPPLATGPLINAVVFCAFEFSRRYLGVKSVEDYTLRQILLCGGFAGFVESFLCTPVDLVKCRLQMQKESKATAYYKGPLDVVRKVIRDEGVKGLYRGQTTMLIREIPLFATQFGTYFYCRKYFAQNVYKCKIDDLPTLPMLFSGGLSGLACWTVAYPLDTVKTRLQVDRKQQYNKFHKFVPDGGMINCIRHVYTTENGVSSFYKGFSAQAFRSTIATTFMFYSYELARATLKPYFE</sequence>
<dbReference type="InterPro" id="IPR050567">
    <property type="entry name" value="Mitochondrial_Carrier"/>
</dbReference>
<evidence type="ECO:0000256" key="7">
    <source>
        <dbReference type="ARBA" id="ARBA00023128"/>
    </source>
</evidence>
<feature type="repeat" description="Solcar" evidence="9">
    <location>
        <begin position="1"/>
        <end position="83"/>
    </location>
</feature>
<dbReference type="PRINTS" id="PR00926">
    <property type="entry name" value="MITOCARRIER"/>
</dbReference>
<comment type="caution">
    <text evidence="11">The sequence shown here is derived from an EMBL/GenBank/DDBJ whole genome shotgun (WGS) entry which is preliminary data.</text>
</comment>
<dbReference type="GO" id="GO:0000064">
    <property type="term" value="F:L-ornithine transmembrane transporter activity"/>
    <property type="evidence" value="ECO:0007669"/>
    <property type="project" value="TreeGrafter"/>
</dbReference>
<accession>A0A8J8NL35</accession>
<keyword evidence="3 10" id="KW-0813">Transport</keyword>
<dbReference type="AlphaFoldDB" id="A0A8J8NL35"/>
<keyword evidence="5" id="KW-0677">Repeat</keyword>
<evidence type="ECO:0000256" key="2">
    <source>
        <dbReference type="ARBA" id="ARBA00006375"/>
    </source>
</evidence>
<keyword evidence="12" id="KW-1185">Reference proteome</keyword>
<comment type="similarity">
    <text evidence="2 10">Belongs to the mitochondrial carrier (TC 2.A.29) family.</text>
</comment>
<feature type="repeat" description="Solcar" evidence="9">
    <location>
        <begin position="194"/>
        <end position="289"/>
    </location>
</feature>
<evidence type="ECO:0000313" key="12">
    <source>
        <dbReference type="Proteomes" id="UP000785679"/>
    </source>
</evidence>
<dbReference type="PANTHER" id="PTHR45624">
    <property type="entry name" value="MITOCHONDRIAL BASIC AMINO ACIDS TRANSPORTER-RELATED"/>
    <property type="match status" value="1"/>
</dbReference>
<keyword evidence="6" id="KW-1133">Transmembrane helix</keyword>
<dbReference type="InterPro" id="IPR023395">
    <property type="entry name" value="MCP_dom_sf"/>
</dbReference>
<evidence type="ECO:0000256" key="5">
    <source>
        <dbReference type="ARBA" id="ARBA00022737"/>
    </source>
</evidence>
<keyword evidence="4 9" id="KW-0812">Transmembrane</keyword>
<dbReference type="Proteomes" id="UP000785679">
    <property type="component" value="Unassembled WGS sequence"/>
</dbReference>
<evidence type="ECO:0000256" key="1">
    <source>
        <dbReference type="ARBA" id="ARBA00004225"/>
    </source>
</evidence>
<evidence type="ECO:0000256" key="10">
    <source>
        <dbReference type="RuleBase" id="RU000488"/>
    </source>
</evidence>
<evidence type="ECO:0000256" key="9">
    <source>
        <dbReference type="PROSITE-ProRule" id="PRU00282"/>
    </source>
</evidence>
<dbReference type="PANTHER" id="PTHR45624:SF12">
    <property type="entry name" value="MITOCHONDRIAL ORNITHINE TRANSPORTER 1"/>
    <property type="match status" value="1"/>
</dbReference>
<evidence type="ECO:0008006" key="13">
    <source>
        <dbReference type="Google" id="ProtNLM"/>
    </source>
</evidence>
<organism evidence="11 12">
    <name type="scientific">Halteria grandinella</name>
    <dbReference type="NCBI Taxonomy" id="5974"/>
    <lineage>
        <taxon>Eukaryota</taxon>
        <taxon>Sar</taxon>
        <taxon>Alveolata</taxon>
        <taxon>Ciliophora</taxon>
        <taxon>Intramacronucleata</taxon>
        <taxon>Spirotrichea</taxon>
        <taxon>Stichotrichia</taxon>
        <taxon>Sporadotrichida</taxon>
        <taxon>Halteriidae</taxon>
        <taxon>Halteria</taxon>
    </lineage>
</organism>
<keyword evidence="8 9" id="KW-0472">Membrane</keyword>
<keyword evidence="7" id="KW-0496">Mitochondrion</keyword>
<dbReference type="Pfam" id="PF00153">
    <property type="entry name" value="Mito_carr"/>
    <property type="match status" value="3"/>
</dbReference>
<dbReference type="SUPFAM" id="SSF103506">
    <property type="entry name" value="Mitochondrial carrier"/>
    <property type="match status" value="1"/>
</dbReference>
<protein>
    <recommendedName>
        <fullName evidence="13">Mitochondrial carrier protein</fullName>
    </recommendedName>
</protein>